<dbReference type="Proteomes" id="UP000241193">
    <property type="component" value="Unassembled WGS sequence"/>
</dbReference>
<organism evidence="2 3">
    <name type="scientific">Pseudothauera lacus</name>
    <dbReference type="NCBI Taxonomy" id="2136175"/>
    <lineage>
        <taxon>Bacteria</taxon>
        <taxon>Pseudomonadati</taxon>
        <taxon>Pseudomonadota</taxon>
        <taxon>Betaproteobacteria</taxon>
        <taxon>Rhodocyclales</taxon>
        <taxon>Zoogloeaceae</taxon>
        <taxon>Pseudothauera</taxon>
    </lineage>
</organism>
<sequence length="312" mass="32590">MDAIPLFFMLGFAARLARSDLKIPGQLYEALSIYLLLAIGLKGGMELARQDPLEVLPQALSVMGLGVVIPLIAFPILYKLGRLDRHNAAAIAGHYGSVSVVTFAVAVDYLLARDIPYEAYLPLFLVLLEMPGIAVGILLARMGGEMRSIKWGPLLHEIFLGKSMVLLGGGLLIGWAAGPDGLAPLQPFFFELFKGVLCLFLLEMGLVAAGQAGALRSSGAFLVGFAIGMPILSAVLGALAGAFIGLSAGGTLLLATLAASASYIAAPAAMRIAVPEANPGLSITAALVVTFPFNILIGIPLYDRIVSLVYGV</sequence>
<feature type="transmembrane region" description="Helical" evidence="1">
    <location>
        <begin position="281"/>
        <end position="302"/>
    </location>
</feature>
<feature type="transmembrane region" description="Helical" evidence="1">
    <location>
        <begin position="221"/>
        <end position="246"/>
    </location>
</feature>
<feature type="transmembrane region" description="Helical" evidence="1">
    <location>
        <begin position="89"/>
        <end position="107"/>
    </location>
</feature>
<feature type="transmembrane region" description="Helical" evidence="1">
    <location>
        <begin position="55"/>
        <end position="77"/>
    </location>
</feature>
<dbReference type="PANTHER" id="PTHR40400">
    <property type="entry name" value="SLR1512 PROTEIN"/>
    <property type="match status" value="1"/>
</dbReference>
<dbReference type="EMBL" id="PZKC01000021">
    <property type="protein sequence ID" value="PTD95042.1"/>
    <property type="molecule type" value="Genomic_DNA"/>
</dbReference>
<reference evidence="2 3" key="2">
    <citation type="submission" date="2018-04" db="EMBL/GenBank/DDBJ databases">
        <title>Thauera lacus sp. nov., isolated from an saline lake in Inner Mongolia, China.</title>
        <authorList>
            <person name="Liang Q.-Y."/>
        </authorList>
    </citation>
    <scope>NUCLEOTIDE SEQUENCE [LARGE SCALE GENOMIC DNA]</scope>
    <source>
        <strain evidence="2 3">D20</strain>
    </source>
</reference>
<keyword evidence="1" id="KW-0812">Transmembrane</keyword>
<dbReference type="RefSeq" id="WP_107494834.1">
    <property type="nucleotide sequence ID" value="NZ_PZKC01000021.1"/>
</dbReference>
<dbReference type="Pfam" id="PF05982">
    <property type="entry name" value="Sbt_1"/>
    <property type="match status" value="1"/>
</dbReference>
<reference evidence="2 3" key="1">
    <citation type="submission" date="2018-03" db="EMBL/GenBank/DDBJ databases">
        <authorList>
            <person name="Keele B.F."/>
        </authorList>
    </citation>
    <scope>NUCLEOTIDE SEQUENCE [LARGE SCALE GENOMIC DNA]</scope>
    <source>
        <strain evidence="2 3">D20</strain>
    </source>
</reference>
<feature type="transmembrane region" description="Helical" evidence="1">
    <location>
        <begin position="188"/>
        <end position="209"/>
    </location>
</feature>
<dbReference type="OrthoDB" id="345121at2"/>
<name>A0A2T4IB97_9RHOO</name>
<feature type="transmembrane region" description="Helical" evidence="1">
    <location>
        <begin position="252"/>
        <end position="274"/>
    </location>
</feature>
<keyword evidence="3" id="KW-1185">Reference proteome</keyword>
<evidence type="ECO:0000256" key="1">
    <source>
        <dbReference type="SAM" id="Phobius"/>
    </source>
</evidence>
<protein>
    <submittedName>
        <fullName evidence="2">Sodium-dependent bicarbonate transport family permease</fullName>
    </submittedName>
</protein>
<dbReference type="AlphaFoldDB" id="A0A2T4IB97"/>
<feature type="transmembrane region" description="Helical" evidence="1">
    <location>
        <begin position="154"/>
        <end position="176"/>
    </location>
</feature>
<gene>
    <name evidence="2" type="ORF">C8261_16515</name>
</gene>
<evidence type="ECO:0000313" key="2">
    <source>
        <dbReference type="EMBL" id="PTD95042.1"/>
    </source>
</evidence>
<dbReference type="InterPro" id="IPR010293">
    <property type="entry name" value="Sbt_1"/>
</dbReference>
<dbReference type="PANTHER" id="PTHR40400:SF1">
    <property type="entry name" value="SLR1512 PROTEIN"/>
    <property type="match status" value="1"/>
</dbReference>
<keyword evidence="1" id="KW-1133">Transmembrane helix</keyword>
<comment type="caution">
    <text evidence="2">The sequence shown here is derived from an EMBL/GenBank/DDBJ whole genome shotgun (WGS) entry which is preliminary data.</text>
</comment>
<keyword evidence="1" id="KW-0472">Membrane</keyword>
<proteinExistence type="predicted"/>
<accession>A0A2T4IB97</accession>
<evidence type="ECO:0000313" key="3">
    <source>
        <dbReference type="Proteomes" id="UP000241193"/>
    </source>
</evidence>
<feature type="transmembrane region" description="Helical" evidence="1">
    <location>
        <begin position="119"/>
        <end position="142"/>
    </location>
</feature>